<dbReference type="Proteomes" id="UP000078550">
    <property type="component" value="Unassembled WGS sequence"/>
</dbReference>
<evidence type="ECO:0000313" key="2">
    <source>
        <dbReference type="Proteomes" id="UP000078550"/>
    </source>
</evidence>
<reference evidence="2" key="1">
    <citation type="submission" date="2016-05" db="EMBL/GenBank/DDBJ databases">
        <authorList>
            <person name="Naeem Raeece"/>
        </authorList>
    </citation>
    <scope>NUCLEOTIDE SEQUENCE [LARGE SCALE GENOMIC DNA]</scope>
</reference>
<dbReference type="EMBL" id="FLRE01000152">
    <property type="protein sequence ID" value="SBT40291.1"/>
    <property type="molecule type" value="Genomic_DNA"/>
</dbReference>
<protein>
    <submittedName>
        <fullName evidence="1">Uncharacterized protein</fullName>
    </submittedName>
</protein>
<accession>A0A1A8Z8V4</accession>
<organism evidence="1 2">
    <name type="scientific">Plasmodium ovale wallikeri</name>
    <dbReference type="NCBI Taxonomy" id="864142"/>
    <lineage>
        <taxon>Eukaryota</taxon>
        <taxon>Sar</taxon>
        <taxon>Alveolata</taxon>
        <taxon>Apicomplexa</taxon>
        <taxon>Aconoidasida</taxon>
        <taxon>Haemosporida</taxon>
        <taxon>Plasmodiidae</taxon>
        <taxon>Plasmodium</taxon>
        <taxon>Plasmodium (Plasmodium)</taxon>
    </lineage>
</organism>
<evidence type="ECO:0000313" key="1">
    <source>
        <dbReference type="EMBL" id="SBT40291.1"/>
    </source>
</evidence>
<gene>
    <name evidence="1" type="ORF">POVWA2_039430</name>
</gene>
<proteinExistence type="predicted"/>
<dbReference type="AlphaFoldDB" id="A0A1A8Z8V4"/>
<sequence>MGGYFCTAAQPCSFSRMYPLFCAPLPLQVSILQVVKEKSWLPPCVCENDASRAEAPFRKKKKKNHVAANT</sequence>
<name>A0A1A8Z8V4_PLAOA</name>